<keyword evidence="12" id="KW-1185">Reference proteome</keyword>
<dbReference type="SUPFAM" id="SSF52540">
    <property type="entry name" value="P-loop containing nucleoside triphosphate hydrolases"/>
    <property type="match status" value="1"/>
</dbReference>
<accession>A0ABY9LHJ2</accession>
<dbReference type="RefSeq" id="WP_018365972.1">
    <property type="nucleotide sequence ID" value="NZ_CP104407.1"/>
</dbReference>
<evidence type="ECO:0000256" key="1">
    <source>
        <dbReference type="ARBA" id="ARBA00004202"/>
    </source>
</evidence>
<dbReference type="InterPro" id="IPR051535">
    <property type="entry name" value="Siderophore_ABC-ATPase"/>
</dbReference>
<evidence type="ECO:0000313" key="12">
    <source>
        <dbReference type="Proteomes" id="UP001238096"/>
    </source>
</evidence>
<feature type="domain" description="ABC transporter" evidence="10">
    <location>
        <begin position="2"/>
        <end position="236"/>
    </location>
</feature>
<name>A0ABY9LHJ2_9STRE</name>
<dbReference type="SMART" id="SM00382">
    <property type="entry name" value="AAA"/>
    <property type="match status" value="1"/>
</dbReference>
<evidence type="ECO:0000256" key="5">
    <source>
        <dbReference type="ARBA" id="ARBA00022741"/>
    </source>
</evidence>
<keyword evidence="7" id="KW-0408">Iron</keyword>
<sequence length="254" mass="28767">MIELKELKKSYQSNCVIDNLSTTIAKGKLTAIIGPNGSGKSTLLSLLSGLMSPDSGEVCLEEQSLLDYPKESLAKKLAFLKQSNQLSLKMTVKELVSFGRFPYSRGRLDKTDKYVIEQSLADMELLSLSDRYIDQLSGGQLQRAFIAMILAQDTDYILLDEPLNNLDLKHSVQLMILLRRLVKERQKTIIFVIHDINFASHYSDQILAMKAGKLIAHGNTENLLTERLLKELFDFPIAIETVNQRKFCVYYDLD</sequence>
<proteinExistence type="predicted"/>
<protein>
    <submittedName>
        <fullName evidence="11">ATP-binding cassette domain-containing protein</fullName>
    </submittedName>
</protein>
<dbReference type="GO" id="GO:0005524">
    <property type="term" value="F:ATP binding"/>
    <property type="evidence" value="ECO:0007669"/>
    <property type="project" value="UniProtKB-KW"/>
</dbReference>
<keyword evidence="2" id="KW-0813">Transport</keyword>
<evidence type="ECO:0000256" key="7">
    <source>
        <dbReference type="ARBA" id="ARBA00023004"/>
    </source>
</evidence>
<keyword evidence="5" id="KW-0547">Nucleotide-binding</keyword>
<dbReference type="InterPro" id="IPR027417">
    <property type="entry name" value="P-loop_NTPase"/>
</dbReference>
<comment type="subcellular location">
    <subcellularLocation>
        <location evidence="1">Cell membrane</location>
        <topology evidence="1">Peripheral membrane protein</topology>
    </subcellularLocation>
</comment>
<evidence type="ECO:0000259" key="10">
    <source>
        <dbReference type="PROSITE" id="PS50893"/>
    </source>
</evidence>
<keyword evidence="3" id="KW-1003">Cell membrane</keyword>
<keyword evidence="4" id="KW-0410">Iron transport</keyword>
<evidence type="ECO:0000256" key="9">
    <source>
        <dbReference type="ARBA" id="ARBA00023136"/>
    </source>
</evidence>
<dbReference type="EMBL" id="CP110509">
    <property type="protein sequence ID" value="WMB28270.1"/>
    <property type="molecule type" value="Genomic_DNA"/>
</dbReference>
<reference evidence="12" key="1">
    <citation type="submission" date="2022-10" db="EMBL/GenBank/DDBJ databases">
        <title>Streptococcus didelphis as causative of fatal infections in opossums (Didelphis albiventris).</title>
        <authorList>
            <person name="Breyer G.M."/>
            <person name="Da Silva M.E.R.J."/>
            <person name="Siqueira F.M."/>
        </authorList>
    </citation>
    <scope>NUCLEOTIDE SEQUENCE [LARGE SCALE GENOMIC DNA]</scope>
    <source>
        <strain evidence="12">LBVP101/21</strain>
    </source>
</reference>
<dbReference type="Gene3D" id="3.40.50.300">
    <property type="entry name" value="P-loop containing nucleotide triphosphate hydrolases"/>
    <property type="match status" value="1"/>
</dbReference>
<evidence type="ECO:0000256" key="2">
    <source>
        <dbReference type="ARBA" id="ARBA00022448"/>
    </source>
</evidence>
<dbReference type="InterPro" id="IPR017871">
    <property type="entry name" value="ABC_transporter-like_CS"/>
</dbReference>
<evidence type="ECO:0000313" key="11">
    <source>
        <dbReference type="EMBL" id="WMB28270.1"/>
    </source>
</evidence>
<dbReference type="PANTHER" id="PTHR42771:SF3">
    <property type="entry name" value="PETROBACTIN IMPORT ATP-BINDING PROTEIN YCLP"/>
    <property type="match status" value="1"/>
</dbReference>
<evidence type="ECO:0000256" key="4">
    <source>
        <dbReference type="ARBA" id="ARBA00022496"/>
    </source>
</evidence>
<keyword evidence="8" id="KW-0406">Ion transport</keyword>
<organism evidence="11 12">
    <name type="scientific">Streptococcus didelphis</name>
    <dbReference type="NCBI Taxonomy" id="102886"/>
    <lineage>
        <taxon>Bacteria</taxon>
        <taxon>Bacillati</taxon>
        <taxon>Bacillota</taxon>
        <taxon>Bacilli</taxon>
        <taxon>Lactobacillales</taxon>
        <taxon>Streptococcaceae</taxon>
        <taxon>Streptococcus</taxon>
    </lineage>
</organism>
<dbReference type="InterPro" id="IPR003593">
    <property type="entry name" value="AAA+_ATPase"/>
</dbReference>
<evidence type="ECO:0000256" key="8">
    <source>
        <dbReference type="ARBA" id="ARBA00023065"/>
    </source>
</evidence>
<dbReference type="CDD" id="cd03214">
    <property type="entry name" value="ABC_Iron-Siderophores_B12_Hemin"/>
    <property type="match status" value="1"/>
</dbReference>
<dbReference type="InterPro" id="IPR003439">
    <property type="entry name" value="ABC_transporter-like_ATP-bd"/>
</dbReference>
<dbReference type="Pfam" id="PF00005">
    <property type="entry name" value="ABC_tran"/>
    <property type="match status" value="1"/>
</dbReference>
<evidence type="ECO:0000256" key="6">
    <source>
        <dbReference type="ARBA" id="ARBA00022840"/>
    </source>
</evidence>
<dbReference type="PANTHER" id="PTHR42771">
    <property type="entry name" value="IRON(3+)-HYDROXAMATE IMPORT ATP-BINDING PROTEIN FHUC"/>
    <property type="match status" value="1"/>
</dbReference>
<keyword evidence="9" id="KW-0472">Membrane</keyword>
<dbReference type="PROSITE" id="PS00211">
    <property type="entry name" value="ABC_TRANSPORTER_1"/>
    <property type="match status" value="1"/>
</dbReference>
<evidence type="ECO:0000256" key="3">
    <source>
        <dbReference type="ARBA" id="ARBA00022475"/>
    </source>
</evidence>
<keyword evidence="6 11" id="KW-0067">ATP-binding</keyword>
<gene>
    <name evidence="11" type="ORF">N1496_00815</name>
</gene>
<dbReference type="PROSITE" id="PS50893">
    <property type="entry name" value="ABC_TRANSPORTER_2"/>
    <property type="match status" value="1"/>
</dbReference>
<dbReference type="Proteomes" id="UP001238096">
    <property type="component" value="Chromosome"/>
</dbReference>